<accession>A0A6C0JTY2</accession>
<dbReference type="EMBL" id="MN740699">
    <property type="protein sequence ID" value="QHU08833.1"/>
    <property type="molecule type" value="Genomic_DNA"/>
</dbReference>
<name>A0A6C0JTY2_9ZZZZ</name>
<reference evidence="1" key="1">
    <citation type="journal article" date="2020" name="Nature">
        <title>Giant virus diversity and host interactions through global metagenomics.</title>
        <authorList>
            <person name="Schulz F."/>
            <person name="Roux S."/>
            <person name="Paez-Espino D."/>
            <person name="Jungbluth S."/>
            <person name="Walsh D.A."/>
            <person name="Denef V.J."/>
            <person name="McMahon K.D."/>
            <person name="Konstantinidis K.T."/>
            <person name="Eloe-Fadrosh E.A."/>
            <person name="Kyrpides N.C."/>
            <person name="Woyke T."/>
        </authorList>
    </citation>
    <scope>NUCLEOTIDE SEQUENCE</scope>
    <source>
        <strain evidence="1">GVMAG-S-1064190-84</strain>
    </source>
</reference>
<dbReference type="SUPFAM" id="SSF159006">
    <property type="entry name" value="YopX-like"/>
    <property type="match status" value="1"/>
</dbReference>
<organism evidence="1">
    <name type="scientific">viral metagenome</name>
    <dbReference type="NCBI Taxonomy" id="1070528"/>
    <lineage>
        <taxon>unclassified sequences</taxon>
        <taxon>metagenomes</taxon>
        <taxon>organismal metagenomes</taxon>
    </lineage>
</organism>
<sequence length="134" mass="15367">METNTTEDYMMRIFSGACCVCNTGISTGELDWNGNELYTGDIVQIWHGDYLDTDQEQWLPENGLTVIVANQYTTTIINHQVVHKLIDENPIPYTMGIKNIGIQGDDWKVVRVKSHKDVVNGEHWPEFGFNFKEE</sequence>
<dbReference type="AlphaFoldDB" id="A0A6C0JTY2"/>
<proteinExistence type="predicted"/>
<evidence type="ECO:0000313" key="1">
    <source>
        <dbReference type="EMBL" id="QHU08833.1"/>
    </source>
</evidence>
<evidence type="ECO:0008006" key="2">
    <source>
        <dbReference type="Google" id="ProtNLM"/>
    </source>
</evidence>
<protein>
    <recommendedName>
        <fullName evidence="2">YopX protein</fullName>
    </recommendedName>
</protein>